<evidence type="ECO:0000256" key="12">
    <source>
        <dbReference type="ARBA" id="ARBA00022777"/>
    </source>
</evidence>
<dbReference type="GO" id="GO:0005524">
    <property type="term" value="F:ATP binding"/>
    <property type="evidence" value="ECO:0007669"/>
    <property type="project" value="UniProtKB-UniRule"/>
</dbReference>
<accession>A0A3B6QMS9</accession>
<dbReference type="Gramene" id="TraesLDM6D03G03783940.1">
    <property type="protein sequence ID" value="TraesLDM6D03G03783940.1.CDS1"/>
    <property type="gene ID" value="TraesLDM6D03G03783940"/>
</dbReference>
<dbReference type="GO" id="GO:0005886">
    <property type="term" value="C:plasma membrane"/>
    <property type="evidence" value="ECO:0000318"/>
    <property type="project" value="GO_Central"/>
</dbReference>
<evidence type="ECO:0000256" key="5">
    <source>
        <dbReference type="ARBA" id="ARBA00022475"/>
    </source>
</evidence>
<dbReference type="PROSITE" id="PS00107">
    <property type="entry name" value="PROTEIN_KINASE_ATP"/>
    <property type="match status" value="1"/>
</dbReference>
<evidence type="ECO:0000256" key="6">
    <source>
        <dbReference type="ARBA" id="ARBA00022527"/>
    </source>
</evidence>
<evidence type="ECO:0000256" key="14">
    <source>
        <dbReference type="ARBA" id="ARBA00022989"/>
    </source>
</evidence>
<feature type="transmembrane region" description="Helical" evidence="21">
    <location>
        <begin position="303"/>
        <end position="328"/>
    </location>
</feature>
<dbReference type="EC" id="2.7.11.1" evidence="4"/>
<dbReference type="InterPro" id="IPR013320">
    <property type="entry name" value="ConA-like_dom_sf"/>
</dbReference>
<evidence type="ECO:0000313" key="25">
    <source>
        <dbReference type="Proteomes" id="UP000019116"/>
    </source>
</evidence>
<name>A0A3B6QMS9_WHEAT</name>
<evidence type="ECO:0000256" key="4">
    <source>
        <dbReference type="ARBA" id="ARBA00012513"/>
    </source>
</evidence>
<dbReference type="CDD" id="cd14066">
    <property type="entry name" value="STKc_IRAK"/>
    <property type="match status" value="1"/>
</dbReference>
<keyword evidence="25" id="KW-1185">Reference proteome</keyword>
<dbReference type="Gramene" id="TraesSTA6D03G03773130.1">
    <property type="protein sequence ID" value="TraesSTA6D03G03773130.1.CDS1"/>
    <property type="gene ID" value="TraesSTA6D03G03773130"/>
</dbReference>
<dbReference type="Gramene" id="TraesCAD_scaffold_000887_01G000600.1">
    <property type="protein sequence ID" value="TraesCAD_scaffold_000887_01G000600.1"/>
    <property type="gene ID" value="TraesCAD_scaffold_000887_01G000600"/>
</dbReference>
<feature type="chain" id="PRO_5043179626" description="non-specific serine/threonine protein kinase" evidence="22">
    <location>
        <begin position="36"/>
        <end position="682"/>
    </location>
</feature>
<evidence type="ECO:0000256" key="9">
    <source>
        <dbReference type="ARBA" id="ARBA00022729"/>
    </source>
</evidence>
<evidence type="ECO:0000256" key="19">
    <source>
        <dbReference type="ARBA" id="ARBA00048977"/>
    </source>
</evidence>
<reference evidence="24" key="2">
    <citation type="submission" date="2018-10" db="UniProtKB">
        <authorList>
            <consortium name="EnsemblPlants"/>
        </authorList>
    </citation>
    <scope>IDENTIFICATION</scope>
</reference>
<comment type="catalytic activity">
    <reaction evidence="19">
        <text>L-seryl-[protein] + ATP = O-phospho-L-seryl-[protein] + ADP + H(+)</text>
        <dbReference type="Rhea" id="RHEA:17989"/>
        <dbReference type="Rhea" id="RHEA-COMP:9863"/>
        <dbReference type="Rhea" id="RHEA-COMP:11604"/>
        <dbReference type="ChEBI" id="CHEBI:15378"/>
        <dbReference type="ChEBI" id="CHEBI:29999"/>
        <dbReference type="ChEBI" id="CHEBI:30616"/>
        <dbReference type="ChEBI" id="CHEBI:83421"/>
        <dbReference type="ChEBI" id="CHEBI:456216"/>
        <dbReference type="EC" id="2.7.11.1"/>
    </reaction>
    <physiologicalReaction direction="left-to-right" evidence="19">
        <dbReference type="Rhea" id="RHEA:17990"/>
    </physiologicalReaction>
</comment>
<dbReference type="GO" id="GO:0030246">
    <property type="term" value="F:carbohydrate binding"/>
    <property type="evidence" value="ECO:0007669"/>
    <property type="project" value="UniProtKB-KW"/>
</dbReference>
<gene>
    <name evidence="24" type="primary">LOC123145862</name>
</gene>
<evidence type="ECO:0000256" key="18">
    <source>
        <dbReference type="ARBA" id="ARBA00048659"/>
    </source>
</evidence>
<keyword evidence="7" id="KW-0808">Transferase</keyword>
<dbReference type="Gramene" id="TraesWEE_scaffold_108502_01G000100.1">
    <property type="protein sequence ID" value="TraesWEE_scaffold_108502_01G000100.1"/>
    <property type="gene ID" value="TraesWEE_scaffold_108502_01G000100"/>
</dbReference>
<dbReference type="GO" id="GO:0002229">
    <property type="term" value="P:defense response to oomycetes"/>
    <property type="evidence" value="ECO:0000318"/>
    <property type="project" value="GO_Central"/>
</dbReference>
<dbReference type="Gramene" id="TraesPARA_EIv1.0_2136850.1">
    <property type="protein sequence ID" value="TraesPARA_EIv1.0_2136850.1.CDS1"/>
    <property type="gene ID" value="TraesPARA_EIv1.0_2136850"/>
</dbReference>
<evidence type="ECO:0000256" key="10">
    <source>
        <dbReference type="ARBA" id="ARBA00022734"/>
    </source>
</evidence>
<feature type="transmembrane region" description="Helical" evidence="21">
    <location>
        <begin position="88"/>
        <end position="108"/>
    </location>
</feature>
<feature type="binding site" evidence="20">
    <location>
        <position position="391"/>
    </location>
    <ligand>
        <name>ATP</name>
        <dbReference type="ChEBI" id="CHEBI:30616"/>
    </ligand>
</feature>
<organism evidence="24">
    <name type="scientific">Triticum aestivum</name>
    <name type="common">Wheat</name>
    <dbReference type="NCBI Taxonomy" id="4565"/>
    <lineage>
        <taxon>Eukaryota</taxon>
        <taxon>Viridiplantae</taxon>
        <taxon>Streptophyta</taxon>
        <taxon>Embryophyta</taxon>
        <taxon>Tracheophyta</taxon>
        <taxon>Spermatophyta</taxon>
        <taxon>Magnoliopsida</taxon>
        <taxon>Liliopsida</taxon>
        <taxon>Poales</taxon>
        <taxon>Poaceae</taxon>
        <taxon>BOP clade</taxon>
        <taxon>Pooideae</taxon>
        <taxon>Triticodae</taxon>
        <taxon>Triticeae</taxon>
        <taxon>Triticinae</taxon>
        <taxon>Triticum</taxon>
    </lineage>
</organism>
<dbReference type="STRING" id="4565.A0A3B6QMS9"/>
<dbReference type="Gramene" id="TraesCLE_scaffold_130404_01G000100.1">
    <property type="protein sequence ID" value="TraesCLE_scaffold_130404_01G000100.1"/>
    <property type="gene ID" value="TraesCLE_scaffold_130404_01G000100"/>
</dbReference>
<evidence type="ECO:0000256" key="17">
    <source>
        <dbReference type="ARBA" id="ARBA00023180"/>
    </source>
</evidence>
<dbReference type="InterPro" id="IPR050528">
    <property type="entry name" value="L-type_Lectin-RKs"/>
</dbReference>
<dbReference type="FunFam" id="2.60.120.200:FF:000051">
    <property type="entry name" value="L-type lectin-domain containing receptor kinase V.9"/>
    <property type="match status" value="1"/>
</dbReference>
<feature type="signal peptide" evidence="22">
    <location>
        <begin position="1"/>
        <end position="35"/>
    </location>
</feature>
<dbReference type="SUPFAM" id="SSF56112">
    <property type="entry name" value="Protein kinase-like (PK-like)"/>
    <property type="match status" value="1"/>
</dbReference>
<evidence type="ECO:0000313" key="24">
    <source>
        <dbReference type="EnsemblPlants" id="TraesCS6D02G335400.1.cds1"/>
    </source>
</evidence>
<dbReference type="SMART" id="SM00220">
    <property type="entry name" value="S_TKc"/>
    <property type="match status" value="1"/>
</dbReference>
<evidence type="ECO:0000256" key="22">
    <source>
        <dbReference type="SAM" id="SignalP"/>
    </source>
</evidence>
<evidence type="ECO:0000256" key="21">
    <source>
        <dbReference type="SAM" id="Phobius"/>
    </source>
</evidence>
<dbReference type="InterPro" id="IPR000719">
    <property type="entry name" value="Prot_kinase_dom"/>
</dbReference>
<evidence type="ECO:0000256" key="3">
    <source>
        <dbReference type="ARBA" id="ARBA00010217"/>
    </source>
</evidence>
<dbReference type="GO" id="GO:0042742">
    <property type="term" value="P:defense response to bacterium"/>
    <property type="evidence" value="ECO:0000318"/>
    <property type="project" value="GO_Central"/>
</dbReference>
<evidence type="ECO:0000256" key="7">
    <source>
        <dbReference type="ARBA" id="ARBA00022679"/>
    </source>
</evidence>
<dbReference type="InterPro" id="IPR008271">
    <property type="entry name" value="Ser/Thr_kinase_AS"/>
</dbReference>
<dbReference type="FunFam" id="1.10.510.10:FF:000517">
    <property type="entry name" value="Putative receptor kinase Lecrk"/>
    <property type="match status" value="1"/>
</dbReference>
<feature type="domain" description="Protein kinase" evidence="23">
    <location>
        <begin position="362"/>
        <end position="648"/>
    </location>
</feature>
<dbReference type="Gramene" id="TraesKAR6D01G0329410.1">
    <property type="protein sequence ID" value="cds.TraesKAR6D01G0329410.1"/>
    <property type="gene ID" value="TraesKAR6D01G0329410"/>
</dbReference>
<dbReference type="InterPro" id="IPR001220">
    <property type="entry name" value="Legume_lectin_dom"/>
</dbReference>
<keyword evidence="9 22" id="KW-0732">Signal</keyword>
<dbReference type="Pfam" id="PF00069">
    <property type="entry name" value="Pkinase"/>
    <property type="match status" value="1"/>
</dbReference>
<keyword evidence="14 21" id="KW-1133">Transmembrane helix</keyword>
<comment type="similarity">
    <text evidence="2">In the N-terminal section; belongs to the leguminous lectin family.</text>
</comment>
<evidence type="ECO:0000256" key="20">
    <source>
        <dbReference type="PROSITE-ProRule" id="PRU10141"/>
    </source>
</evidence>
<keyword evidence="15 21" id="KW-0472">Membrane</keyword>
<keyword evidence="12" id="KW-0418">Kinase</keyword>
<evidence type="ECO:0000256" key="13">
    <source>
        <dbReference type="ARBA" id="ARBA00022840"/>
    </source>
</evidence>
<dbReference type="Gramene" id="TraesLAC6D03G03730570.1">
    <property type="protein sequence ID" value="TraesLAC6D03G03730570.1.CDS1"/>
    <property type="gene ID" value="TraesLAC6D03G03730570"/>
</dbReference>
<dbReference type="PROSITE" id="PS00108">
    <property type="entry name" value="PROTEIN_KINASE_ST"/>
    <property type="match status" value="1"/>
</dbReference>
<keyword evidence="16" id="KW-0675">Receptor</keyword>
<reference evidence="24" key="1">
    <citation type="submission" date="2018-08" db="EMBL/GenBank/DDBJ databases">
        <authorList>
            <person name="Rossello M."/>
        </authorList>
    </citation>
    <scope>NUCLEOTIDE SEQUENCE [LARGE SCALE GENOMIC DNA]</scope>
    <source>
        <strain evidence="24">cv. Chinese Spring</strain>
    </source>
</reference>
<dbReference type="EnsemblPlants" id="TraesCS6D02G335400.1">
    <property type="protein sequence ID" value="TraesCS6D02G335400.1.cds1"/>
    <property type="gene ID" value="TraesCS6D02G335400"/>
</dbReference>
<dbReference type="OrthoDB" id="543442at2759"/>
<evidence type="ECO:0000256" key="1">
    <source>
        <dbReference type="ARBA" id="ARBA00004251"/>
    </source>
</evidence>
<comment type="subcellular location">
    <subcellularLocation>
        <location evidence="1">Cell membrane</location>
        <topology evidence="1">Single-pass type I membrane protein</topology>
    </subcellularLocation>
</comment>
<evidence type="ECO:0000256" key="8">
    <source>
        <dbReference type="ARBA" id="ARBA00022692"/>
    </source>
</evidence>
<evidence type="ECO:0000256" key="11">
    <source>
        <dbReference type="ARBA" id="ARBA00022741"/>
    </source>
</evidence>
<sequence length="682" mass="75947">MPMLMTMSGIKHLSFLLFKLLLSLGLSVAPPFVAADEHQFSYSGFSNTSLTLDGAASVTPNGLLMLTNGTSRSMGRAFYPDPLRFHNLSNGAVQSFCVSFVFAMVSIYKDLSSNGIAMFIAPSKNLSTAMRMQYLGLLSNQNDGNQTNHIFAIELDTFQNWELQDMNDNHVGIDINSLRSIQSHDAGFYHDKNGTFQSLSLDSQEVMQVWVDYHGEKMQIDATMAPLGMAKPTRPIVSANYNLSSVLTDVAYIGFSSAEGKITKHYVLGWSFGMNSPAPAINLTMLPKLPLGPRSKGGRRRLWVLEIILPLATAALILSVAAVVSLLVRRHFRYAEVRDDWEVEYGPHRFSYKDLFRATEGFDNKNLLGTGGFGRVYRGELSRSKLMVAVKRVSHDSRQGMKEFIAEIVSIGRLQNPNLVHLLGYCRRQGELLLVYEYMPKGSLDKYLYGEVDNSTLSWDQRIWIIRGIASALIYLHEEWEKVVVHRDIKASNVLLDDELNARLGDFGLARLYDHGVEQETTRVVGTIGYIAPELARTGKGTPLTDVFAFGVFILEVTCGQRPIMQSTQDEQVMLVDWALEHVQQGSLDDAIDIRLKGQYNVSEAHLALKLGLLCSHPFACARPSMRQVIQYLDGHIEPPQLPAHQSFQALALMQNEGFDSYIMSYPSSKSVGTMSSISGGR</sequence>
<dbReference type="PaxDb" id="4565-Traes_6DL_0627C21E2.1"/>
<evidence type="ECO:0000256" key="15">
    <source>
        <dbReference type="ARBA" id="ARBA00023136"/>
    </source>
</evidence>
<keyword evidence="8 21" id="KW-0812">Transmembrane</keyword>
<keyword evidence="10" id="KW-0430">Lectin</keyword>
<protein>
    <recommendedName>
        <fullName evidence="4">non-specific serine/threonine protein kinase</fullName>
        <ecNumber evidence="4">2.7.11.1</ecNumber>
    </recommendedName>
</protein>
<dbReference type="Gramene" id="TraesCS6D03G0778200.1">
    <property type="protein sequence ID" value="TraesCS6D03G0778200.1.CDS1"/>
    <property type="gene ID" value="TraesCS6D03G0778200"/>
</dbReference>
<dbReference type="GO" id="GO:1901001">
    <property type="term" value="P:negative regulation of response to salt stress"/>
    <property type="evidence" value="ECO:0007669"/>
    <property type="project" value="UniProtKB-ARBA"/>
</dbReference>
<dbReference type="Gramene" id="TraesCS6D02G335400.1">
    <property type="protein sequence ID" value="TraesCS6D02G335400.1.cds1"/>
    <property type="gene ID" value="TraesCS6D02G335400"/>
</dbReference>
<dbReference type="SUPFAM" id="SSF49899">
    <property type="entry name" value="Concanavalin A-like lectins/glucanases"/>
    <property type="match status" value="1"/>
</dbReference>
<dbReference type="Gene3D" id="3.30.200.20">
    <property type="entry name" value="Phosphorylase Kinase, domain 1"/>
    <property type="match status" value="1"/>
</dbReference>
<dbReference type="Gene3D" id="1.10.510.10">
    <property type="entry name" value="Transferase(Phosphotransferase) domain 1"/>
    <property type="match status" value="1"/>
</dbReference>
<proteinExistence type="inferred from homology"/>
<keyword evidence="11 20" id="KW-0547">Nucleotide-binding</keyword>
<dbReference type="PANTHER" id="PTHR27007">
    <property type="match status" value="1"/>
</dbReference>
<dbReference type="FunFam" id="3.30.200.20:FF:000112">
    <property type="entry name" value="Lectin-domain containing receptor kinase A4.3"/>
    <property type="match status" value="1"/>
</dbReference>
<dbReference type="OMA" id="GHIEPPQ"/>
<dbReference type="Gramene" id="TraesSYM6D03G03727850.1">
    <property type="protein sequence ID" value="TraesSYM6D03G03727850.1.CDS1"/>
    <property type="gene ID" value="TraesSYM6D03G03727850"/>
</dbReference>
<dbReference type="InterPro" id="IPR017441">
    <property type="entry name" value="Protein_kinase_ATP_BS"/>
</dbReference>
<keyword evidence="17" id="KW-0325">Glycoprotein</keyword>
<dbReference type="SMR" id="A0A3B6QMS9"/>
<dbReference type="CDD" id="cd06899">
    <property type="entry name" value="lectin_legume_LecRK_Arcelin_ConA"/>
    <property type="match status" value="1"/>
</dbReference>
<comment type="similarity">
    <text evidence="3">In the C-terminal section; belongs to the protein kinase superfamily. Ser/Thr protein kinase family.</text>
</comment>
<evidence type="ECO:0000256" key="2">
    <source>
        <dbReference type="ARBA" id="ARBA00008536"/>
    </source>
</evidence>
<evidence type="ECO:0000259" key="23">
    <source>
        <dbReference type="PROSITE" id="PS50011"/>
    </source>
</evidence>
<dbReference type="AlphaFoldDB" id="A0A3B6QMS9"/>
<keyword evidence="6" id="KW-0723">Serine/threonine-protein kinase</keyword>
<dbReference type="Proteomes" id="UP000019116">
    <property type="component" value="Chromosome 6D"/>
</dbReference>
<dbReference type="Pfam" id="PF00139">
    <property type="entry name" value="Lectin_legB"/>
    <property type="match status" value="1"/>
</dbReference>
<dbReference type="Gramene" id="TraesROB_scaffold_120396_01G000400.1">
    <property type="protein sequence ID" value="TraesROB_scaffold_120396_01G000400.1"/>
    <property type="gene ID" value="TraesROB_scaffold_120396_01G000400"/>
</dbReference>
<dbReference type="Gene3D" id="2.60.120.200">
    <property type="match status" value="1"/>
</dbReference>
<dbReference type="GO" id="GO:0004675">
    <property type="term" value="F:transmembrane receptor protein serine/threonine kinase activity"/>
    <property type="evidence" value="ECO:0000318"/>
    <property type="project" value="GO_Central"/>
</dbReference>
<dbReference type="InterPro" id="IPR011009">
    <property type="entry name" value="Kinase-like_dom_sf"/>
</dbReference>
<comment type="catalytic activity">
    <reaction evidence="18">
        <text>L-threonyl-[protein] + ATP = O-phospho-L-threonyl-[protein] + ADP + H(+)</text>
        <dbReference type="Rhea" id="RHEA:46608"/>
        <dbReference type="Rhea" id="RHEA-COMP:11060"/>
        <dbReference type="Rhea" id="RHEA-COMP:11605"/>
        <dbReference type="ChEBI" id="CHEBI:15378"/>
        <dbReference type="ChEBI" id="CHEBI:30013"/>
        <dbReference type="ChEBI" id="CHEBI:30616"/>
        <dbReference type="ChEBI" id="CHEBI:61977"/>
        <dbReference type="ChEBI" id="CHEBI:456216"/>
        <dbReference type="EC" id="2.7.11.1"/>
    </reaction>
    <physiologicalReaction direction="left-to-right" evidence="18">
        <dbReference type="Rhea" id="RHEA:46609"/>
    </physiologicalReaction>
</comment>
<dbReference type="PROSITE" id="PS50011">
    <property type="entry name" value="PROTEIN_KINASE_DOM"/>
    <property type="match status" value="1"/>
</dbReference>
<keyword evidence="5" id="KW-1003">Cell membrane</keyword>
<evidence type="ECO:0000256" key="16">
    <source>
        <dbReference type="ARBA" id="ARBA00023170"/>
    </source>
</evidence>
<keyword evidence="13 20" id="KW-0067">ATP-binding</keyword>